<comment type="cofactor">
    <cofactor evidence="1">
        <name>Zn(2+)</name>
        <dbReference type="ChEBI" id="CHEBI:29105"/>
    </cofactor>
</comment>
<dbReference type="InterPro" id="IPR036866">
    <property type="entry name" value="RibonucZ/Hydroxyglut_hydro"/>
</dbReference>
<protein>
    <recommendedName>
        <fullName evidence="5">Metallo-beta-lactamase domain-containing protein</fullName>
    </recommendedName>
</protein>
<gene>
    <name evidence="6" type="ORF">AMON00008_LOCUS9750</name>
</gene>
<keyword evidence="2" id="KW-0479">Metal-binding</keyword>
<keyword evidence="4" id="KW-0862">Zinc</keyword>
<sequence length="337" mass="35731">MVHVEGGPPGVEVHQLLCGRDIAVGGDAIAHMASQMANYVYVVVDAHDKGKRSAVVIDACWDVEGLLRYCQEELRVEKPAAALYTHRHFDHTGGRLPRSMTGGRQVRVPGLHEFAERGITVGVGRDDVEAVAKQTGVDAAAIRSLGDGETLGLGGEGSAVFSVLSTPGHTSGSICLQLKADAESPAAEATSSMLFTGDTLFIGSCGRYDLPESDFRSMLASLDRLSKLPRETVVLPGHNYAAPAHTTIGAEHDTNDIMIQAMGLVKSGRIAPSPVAAFLPLPDYLGVAQRVAASFQATGPVAGVCEGCWDEDEDECVHGHWPLPFFAHEDCAPRGRL</sequence>
<dbReference type="EMBL" id="HBNR01014971">
    <property type="protein sequence ID" value="CAE4570131.1"/>
    <property type="molecule type" value="Transcribed_RNA"/>
</dbReference>
<dbReference type="AlphaFoldDB" id="A0A7S4Q469"/>
<feature type="domain" description="Metallo-beta-lactamase" evidence="5">
    <location>
        <begin position="37"/>
        <end position="238"/>
    </location>
</feature>
<accession>A0A7S4Q469</accession>
<evidence type="ECO:0000259" key="5">
    <source>
        <dbReference type="SMART" id="SM00849"/>
    </source>
</evidence>
<dbReference type="GO" id="GO:0046872">
    <property type="term" value="F:metal ion binding"/>
    <property type="evidence" value="ECO:0007669"/>
    <property type="project" value="UniProtKB-KW"/>
</dbReference>
<dbReference type="SUPFAM" id="SSF56281">
    <property type="entry name" value="Metallo-hydrolase/oxidoreductase"/>
    <property type="match status" value="1"/>
</dbReference>
<dbReference type="PANTHER" id="PTHR46233">
    <property type="entry name" value="HYDROXYACYLGLUTATHIONE HYDROLASE GLOC"/>
    <property type="match status" value="1"/>
</dbReference>
<keyword evidence="3" id="KW-0378">Hydrolase</keyword>
<dbReference type="Pfam" id="PF00753">
    <property type="entry name" value="Lactamase_B"/>
    <property type="match status" value="2"/>
</dbReference>
<evidence type="ECO:0000256" key="2">
    <source>
        <dbReference type="ARBA" id="ARBA00022723"/>
    </source>
</evidence>
<organism evidence="6">
    <name type="scientific">Alexandrium monilatum</name>
    <dbReference type="NCBI Taxonomy" id="311494"/>
    <lineage>
        <taxon>Eukaryota</taxon>
        <taxon>Sar</taxon>
        <taxon>Alveolata</taxon>
        <taxon>Dinophyceae</taxon>
        <taxon>Gonyaulacales</taxon>
        <taxon>Pyrocystaceae</taxon>
        <taxon>Alexandrium</taxon>
    </lineage>
</organism>
<dbReference type="GO" id="GO:0016787">
    <property type="term" value="F:hydrolase activity"/>
    <property type="evidence" value="ECO:0007669"/>
    <property type="project" value="UniProtKB-KW"/>
</dbReference>
<dbReference type="SMART" id="SM00849">
    <property type="entry name" value="Lactamase_B"/>
    <property type="match status" value="1"/>
</dbReference>
<dbReference type="PANTHER" id="PTHR46233:SF3">
    <property type="entry name" value="HYDROXYACYLGLUTATHIONE HYDROLASE GLOC"/>
    <property type="match status" value="1"/>
</dbReference>
<name>A0A7S4Q469_9DINO</name>
<dbReference type="Gene3D" id="3.60.15.10">
    <property type="entry name" value="Ribonuclease Z/Hydroxyacylglutathione hydrolase-like"/>
    <property type="match status" value="1"/>
</dbReference>
<evidence type="ECO:0000256" key="4">
    <source>
        <dbReference type="ARBA" id="ARBA00022833"/>
    </source>
</evidence>
<reference evidence="6" key="1">
    <citation type="submission" date="2021-01" db="EMBL/GenBank/DDBJ databases">
        <authorList>
            <person name="Corre E."/>
            <person name="Pelletier E."/>
            <person name="Niang G."/>
            <person name="Scheremetjew M."/>
            <person name="Finn R."/>
            <person name="Kale V."/>
            <person name="Holt S."/>
            <person name="Cochrane G."/>
            <person name="Meng A."/>
            <person name="Brown T."/>
            <person name="Cohen L."/>
        </authorList>
    </citation>
    <scope>NUCLEOTIDE SEQUENCE</scope>
    <source>
        <strain evidence="6">CCMP3105</strain>
    </source>
</reference>
<proteinExistence type="predicted"/>
<evidence type="ECO:0000256" key="1">
    <source>
        <dbReference type="ARBA" id="ARBA00001947"/>
    </source>
</evidence>
<dbReference type="InterPro" id="IPR001279">
    <property type="entry name" value="Metallo-B-lactamas"/>
</dbReference>
<evidence type="ECO:0000313" key="6">
    <source>
        <dbReference type="EMBL" id="CAE4570131.1"/>
    </source>
</evidence>
<dbReference type="InterPro" id="IPR051453">
    <property type="entry name" value="MBL_Glyoxalase_II"/>
</dbReference>
<evidence type="ECO:0000256" key="3">
    <source>
        <dbReference type="ARBA" id="ARBA00022801"/>
    </source>
</evidence>